<dbReference type="RefSeq" id="WP_165298025.1">
    <property type="nucleotide sequence ID" value="NZ_JAAKZZ010000056.1"/>
</dbReference>
<name>A0A6G4WTP8_9ACTN</name>
<dbReference type="EMBL" id="JAAKZZ010000056">
    <property type="protein sequence ID" value="NGO68373.1"/>
    <property type="molecule type" value="Genomic_DNA"/>
</dbReference>
<reference evidence="2 3" key="1">
    <citation type="submission" date="2020-02" db="EMBL/GenBank/DDBJ databases">
        <title>Whole-genome analyses of novel actinobacteria.</title>
        <authorList>
            <person name="Sahin N."/>
            <person name="Tatar D."/>
        </authorList>
    </citation>
    <scope>NUCLEOTIDE SEQUENCE [LARGE SCALE GENOMIC DNA]</scope>
    <source>
        <strain evidence="2 3">SB3404</strain>
    </source>
</reference>
<dbReference type="InterPro" id="IPR045684">
    <property type="entry name" value="DUF6191"/>
</dbReference>
<keyword evidence="3" id="KW-1185">Reference proteome</keyword>
<dbReference type="Proteomes" id="UP000477722">
    <property type="component" value="Unassembled WGS sequence"/>
</dbReference>
<gene>
    <name evidence="2" type="ORF">G5C65_08405</name>
</gene>
<evidence type="ECO:0000313" key="2">
    <source>
        <dbReference type="EMBL" id="NGO68373.1"/>
    </source>
</evidence>
<proteinExistence type="predicted"/>
<evidence type="ECO:0000256" key="1">
    <source>
        <dbReference type="SAM" id="MobiDB-lite"/>
    </source>
</evidence>
<dbReference type="AlphaFoldDB" id="A0A6G4WTP8"/>
<organism evidence="2 3">
    <name type="scientific">Streptomyces boncukensis</name>
    <dbReference type="NCBI Taxonomy" id="2711219"/>
    <lineage>
        <taxon>Bacteria</taxon>
        <taxon>Bacillati</taxon>
        <taxon>Actinomycetota</taxon>
        <taxon>Actinomycetes</taxon>
        <taxon>Kitasatosporales</taxon>
        <taxon>Streptomycetaceae</taxon>
        <taxon>Streptomyces</taxon>
    </lineage>
</organism>
<feature type="compositionally biased region" description="Basic and acidic residues" evidence="1">
    <location>
        <begin position="14"/>
        <end position="30"/>
    </location>
</feature>
<accession>A0A6G4WTP8</accession>
<evidence type="ECO:0000313" key="3">
    <source>
        <dbReference type="Proteomes" id="UP000477722"/>
    </source>
</evidence>
<sequence length="60" mass="6713">MFNLVEELFTPSQRHAEDERQRLEHTRVEEGSQDPGCGPIDLASGAVLIRPPKPMRGPES</sequence>
<dbReference type="Pfam" id="PF19690">
    <property type="entry name" value="DUF6191"/>
    <property type="match status" value="1"/>
</dbReference>
<feature type="region of interest" description="Disordered" evidence="1">
    <location>
        <begin position="1"/>
        <end position="60"/>
    </location>
</feature>
<comment type="caution">
    <text evidence="2">The sequence shown here is derived from an EMBL/GenBank/DDBJ whole genome shotgun (WGS) entry which is preliminary data.</text>
</comment>
<feature type="compositionally biased region" description="Pro residues" evidence="1">
    <location>
        <begin position="51"/>
        <end position="60"/>
    </location>
</feature>
<protein>
    <submittedName>
        <fullName evidence="2">Uncharacterized protein</fullName>
    </submittedName>
</protein>